<keyword evidence="3" id="KW-1185">Reference proteome</keyword>
<keyword evidence="1" id="KW-1133">Transmembrane helix</keyword>
<dbReference type="AlphaFoldDB" id="U1LBQ4"/>
<sequence>MLKAGATHDAWVPAMVAAVLAALGAVSLQVAAALNVLPEAPVELAWLLGWVLLSWSIFAISAALLLAWRSPRTTNPPLAPSLLVIGAAVVALAIAVALHPPFGAGAGVG</sequence>
<dbReference type="RefSeq" id="WP_021010094.1">
    <property type="nucleotide sequence ID" value="NZ_ASHR01000017.1"/>
</dbReference>
<accession>U1LBQ4</accession>
<evidence type="ECO:0000313" key="3">
    <source>
        <dbReference type="Proteomes" id="UP000016462"/>
    </source>
</evidence>
<protein>
    <submittedName>
        <fullName evidence="2">Uncharacterized protein</fullName>
    </submittedName>
</protein>
<evidence type="ECO:0000313" key="2">
    <source>
        <dbReference type="EMBL" id="ERG64563.1"/>
    </source>
</evidence>
<evidence type="ECO:0000256" key="1">
    <source>
        <dbReference type="SAM" id="Phobius"/>
    </source>
</evidence>
<feature type="transmembrane region" description="Helical" evidence="1">
    <location>
        <begin position="44"/>
        <end position="66"/>
    </location>
</feature>
<feature type="transmembrane region" description="Helical" evidence="1">
    <location>
        <begin position="12"/>
        <end position="32"/>
    </location>
</feature>
<organism evidence="2 3">
    <name type="scientific">Agrococcus pavilionensis RW1</name>
    <dbReference type="NCBI Taxonomy" id="1330458"/>
    <lineage>
        <taxon>Bacteria</taxon>
        <taxon>Bacillati</taxon>
        <taxon>Actinomycetota</taxon>
        <taxon>Actinomycetes</taxon>
        <taxon>Micrococcales</taxon>
        <taxon>Microbacteriaceae</taxon>
        <taxon>Agrococcus</taxon>
    </lineage>
</organism>
<dbReference type="Proteomes" id="UP000016462">
    <property type="component" value="Unassembled WGS sequence"/>
</dbReference>
<keyword evidence="1" id="KW-0472">Membrane</keyword>
<gene>
    <name evidence="2" type="ORF">L332_08900</name>
</gene>
<comment type="caution">
    <text evidence="2">The sequence shown here is derived from an EMBL/GenBank/DDBJ whole genome shotgun (WGS) entry which is preliminary data.</text>
</comment>
<proteinExistence type="predicted"/>
<keyword evidence="1" id="KW-0812">Transmembrane</keyword>
<name>U1LBQ4_9MICO</name>
<feature type="transmembrane region" description="Helical" evidence="1">
    <location>
        <begin position="78"/>
        <end position="98"/>
    </location>
</feature>
<dbReference type="EMBL" id="ASHR01000017">
    <property type="protein sequence ID" value="ERG64563.1"/>
    <property type="molecule type" value="Genomic_DNA"/>
</dbReference>
<reference evidence="2 3" key="1">
    <citation type="journal article" date="2013" name="Genome Announc.">
        <title>First draft genome sequence from a member of the genus agrococcus, isolated from modern microbialites.</title>
        <authorList>
            <person name="White R.A.III."/>
            <person name="Grassa C.J."/>
            <person name="Suttle C.A."/>
        </authorList>
    </citation>
    <scope>NUCLEOTIDE SEQUENCE [LARGE SCALE GENOMIC DNA]</scope>
    <source>
        <strain evidence="2 3">RW1</strain>
    </source>
</reference>